<evidence type="ECO:0000313" key="1">
    <source>
        <dbReference type="EMBL" id="KAI4307762.1"/>
    </source>
</evidence>
<gene>
    <name evidence="1" type="ORF">L6164_030911</name>
</gene>
<keyword evidence="2" id="KW-1185">Reference proteome</keyword>
<organism evidence="1 2">
    <name type="scientific">Bauhinia variegata</name>
    <name type="common">Purple orchid tree</name>
    <name type="synonym">Phanera variegata</name>
    <dbReference type="NCBI Taxonomy" id="167791"/>
    <lineage>
        <taxon>Eukaryota</taxon>
        <taxon>Viridiplantae</taxon>
        <taxon>Streptophyta</taxon>
        <taxon>Embryophyta</taxon>
        <taxon>Tracheophyta</taxon>
        <taxon>Spermatophyta</taxon>
        <taxon>Magnoliopsida</taxon>
        <taxon>eudicotyledons</taxon>
        <taxon>Gunneridae</taxon>
        <taxon>Pentapetalae</taxon>
        <taxon>rosids</taxon>
        <taxon>fabids</taxon>
        <taxon>Fabales</taxon>
        <taxon>Fabaceae</taxon>
        <taxon>Cercidoideae</taxon>
        <taxon>Cercideae</taxon>
        <taxon>Bauhiniinae</taxon>
        <taxon>Bauhinia</taxon>
    </lineage>
</organism>
<evidence type="ECO:0000313" key="2">
    <source>
        <dbReference type="Proteomes" id="UP000828941"/>
    </source>
</evidence>
<dbReference type="Proteomes" id="UP000828941">
    <property type="component" value="Chromosome 12"/>
</dbReference>
<sequence>MWDENLPQERRRSARIIALEERKENETKALPASAGNKSENLQRDKEKKVIDVDDDDLLFMDDSDDYEDELNVSTRKRGRKHKALDQLISSTQQHDVHLMCNNAMNFNAKSSVYHRVASTIQDKARSIFVLLRANPENIDLDALRHKRSRGVARPQGRPCRAAQLPGEHDEESDCVQHEIEERRCAYSPPKDDSPASEARRGPKQNFELNEPTPSNEESLNHFSQRLSGETASPSQNHPTPQEGNYGADADADHNKNIGTTIEHGAGVRNKGKAICLDEGDYHATAAALLGSIFQNFEQGESSRAHHVEASNIRRPLEIDLNTDPSMDPMVPTLENEAPIQGHGQGSIHHQNLDLLQPSACNNNASNGECSNAAGTSDILPSTNLGRGGRVQSLVWPTRVISGPQPIHSNSWSCYGLNQSLSSHPFFPYYYPLDYFYGNYNYSASAIDSRWQAIFPPQAADQTYQPGNSQQLLGSSYNYSQHFAWNTYGYAGMYHNTPAYGYGGTDPMNLMGYGGRDSLHERTQGGGEAAQFLLDEEDNLDLSLHL</sequence>
<reference evidence="1 2" key="1">
    <citation type="journal article" date="2022" name="DNA Res.">
        <title>Chromosomal-level genome assembly of the orchid tree Bauhinia variegata (Leguminosae; Cercidoideae) supports the allotetraploid origin hypothesis of Bauhinia.</title>
        <authorList>
            <person name="Zhong Y."/>
            <person name="Chen Y."/>
            <person name="Zheng D."/>
            <person name="Pang J."/>
            <person name="Liu Y."/>
            <person name="Luo S."/>
            <person name="Meng S."/>
            <person name="Qian L."/>
            <person name="Wei D."/>
            <person name="Dai S."/>
            <person name="Zhou R."/>
        </authorList>
    </citation>
    <scope>NUCLEOTIDE SEQUENCE [LARGE SCALE GENOMIC DNA]</scope>
    <source>
        <strain evidence="1">BV-YZ2020</strain>
    </source>
</reference>
<comment type="caution">
    <text evidence="1">The sequence shown here is derived from an EMBL/GenBank/DDBJ whole genome shotgun (WGS) entry which is preliminary data.</text>
</comment>
<proteinExistence type="predicted"/>
<accession>A0ACB9LE50</accession>
<dbReference type="EMBL" id="CM039437">
    <property type="protein sequence ID" value="KAI4307762.1"/>
    <property type="molecule type" value="Genomic_DNA"/>
</dbReference>
<name>A0ACB9LE50_BAUVA</name>
<protein>
    <submittedName>
        <fullName evidence="1">Uncharacterized protein</fullName>
    </submittedName>
</protein>